<dbReference type="OrthoDB" id="306690at2759"/>
<comment type="caution">
    <text evidence="3">The sequence shown here is derived from an EMBL/GenBank/DDBJ whole genome shotgun (WGS) entry which is preliminary data.</text>
</comment>
<dbReference type="EMBL" id="JACGCM010000628">
    <property type="protein sequence ID" value="KAF6169617.1"/>
    <property type="molecule type" value="Genomic_DNA"/>
</dbReference>
<dbReference type="PANTHER" id="PTHR12357">
    <property type="entry name" value="YTH YT521-B HOMOLOGY DOMAIN-CONTAINING"/>
    <property type="match status" value="1"/>
</dbReference>
<evidence type="ECO:0000313" key="4">
    <source>
        <dbReference type="Proteomes" id="UP000541444"/>
    </source>
</evidence>
<reference evidence="3 4" key="1">
    <citation type="journal article" date="2020" name="IScience">
        <title>Genome Sequencing of the Endangered Kingdonia uniflora (Circaeasteraceae, Ranunculales) Reveals Potential Mechanisms of Evolutionary Specialization.</title>
        <authorList>
            <person name="Sun Y."/>
            <person name="Deng T."/>
            <person name="Zhang A."/>
            <person name="Moore M.J."/>
            <person name="Landis J.B."/>
            <person name="Lin N."/>
            <person name="Zhang H."/>
            <person name="Zhang X."/>
            <person name="Huang J."/>
            <person name="Zhang X."/>
            <person name="Sun H."/>
            <person name="Wang H."/>
        </authorList>
    </citation>
    <scope>NUCLEOTIDE SEQUENCE [LARGE SCALE GENOMIC DNA]</scope>
    <source>
        <strain evidence="3">TB1705</strain>
        <tissue evidence="3">Leaf</tissue>
    </source>
</reference>
<dbReference type="InterPro" id="IPR045168">
    <property type="entry name" value="YTH_prot"/>
</dbReference>
<dbReference type="GO" id="GO:1990247">
    <property type="term" value="F:N6-methyladenosine-containing RNA reader activity"/>
    <property type="evidence" value="ECO:0007669"/>
    <property type="project" value="UniProtKB-UniRule"/>
</dbReference>
<keyword evidence="1" id="KW-0694">RNA-binding</keyword>
<comment type="function">
    <text evidence="1">Specifically recognizes and binds N6-methyladenosine (m6A)-containing RNAs, and regulates mRNA stability. M6A is a modification present at internal sites of mRNAs and some non-coding RNAs and plays a role in mRNA stability and processing.</text>
</comment>
<comment type="similarity">
    <text evidence="1">Belongs to the YTHDF family.</text>
</comment>
<dbReference type="GO" id="GO:0061157">
    <property type="term" value="P:mRNA destabilization"/>
    <property type="evidence" value="ECO:0007669"/>
    <property type="project" value="TreeGrafter"/>
</dbReference>
<dbReference type="PANTHER" id="PTHR12357:SF95">
    <property type="entry name" value="YTH DOMAIN-CONTAINING FAMILY PROTEIN"/>
    <property type="match status" value="1"/>
</dbReference>
<dbReference type="GO" id="GO:0003729">
    <property type="term" value="F:mRNA binding"/>
    <property type="evidence" value="ECO:0007669"/>
    <property type="project" value="UniProtKB-UniRule"/>
</dbReference>
<sequence length="239" mass="26780">MPPKLLKSRLNVNSLKSATIEGSLEKRWQPYFPSSDYPISYGSSWNTKSFGDAQTSAAVNPKSNASVASVRSKGSKPVKMNGCYPYGEFSSFPNNGQGYFSQYGHINYRTNSQNWAGNDRFKLRENLGRKNEFQAFTELNCGTRSLIGNAALKPSVEKDELGLSVQKDHYNLKDFQTHYENAKFFVIKSYSEDNVHKSIKHNVWSSTVNGHANLNTAFPEAEMIIDDKSSNIQSFSSSL</sequence>
<feature type="domain" description="YTH" evidence="2">
    <location>
        <begin position="182"/>
        <end position="239"/>
    </location>
</feature>
<accession>A0A7J7NQX5</accession>
<proteinExistence type="inferred from homology"/>
<evidence type="ECO:0000256" key="1">
    <source>
        <dbReference type="RuleBase" id="RU369095"/>
    </source>
</evidence>
<dbReference type="PROSITE" id="PS50882">
    <property type="entry name" value="YTH"/>
    <property type="match status" value="1"/>
</dbReference>
<keyword evidence="4" id="KW-1185">Reference proteome</keyword>
<dbReference type="Proteomes" id="UP000541444">
    <property type="component" value="Unassembled WGS sequence"/>
</dbReference>
<evidence type="ECO:0000259" key="2">
    <source>
        <dbReference type="PROSITE" id="PS50882"/>
    </source>
</evidence>
<dbReference type="AlphaFoldDB" id="A0A7J7NQX5"/>
<gene>
    <name evidence="3" type="ORF">GIB67_004009</name>
</gene>
<dbReference type="InterPro" id="IPR007275">
    <property type="entry name" value="YTH_domain"/>
</dbReference>
<dbReference type="GO" id="GO:0005737">
    <property type="term" value="C:cytoplasm"/>
    <property type="evidence" value="ECO:0007669"/>
    <property type="project" value="TreeGrafter"/>
</dbReference>
<name>A0A7J7NQX5_9MAGN</name>
<organism evidence="3 4">
    <name type="scientific">Kingdonia uniflora</name>
    <dbReference type="NCBI Taxonomy" id="39325"/>
    <lineage>
        <taxon>Eukaryota</taxon>
        <taxon>Viridiplantae</taxon>
        <taxon>Streptophyta</taxon>
        <taxon>Embryophyta</taxon>
        <taxon>Tracheophyta</taxon>
        <taxon>Spermatophyta</taxon>
        <taxon>Magnoliopsida</taxon>
        <taxon>Ranunculales</taxon>
        <taxon>Circaeasteraceae</taxon>
        <taxon>Kingdonia</taxon>
    </lineage>
</organism>
<evidence type="ECO:0000313" key="3">
    <source>
        <dbReference type="EMBL" id="KAF6169617.1"/>
    </source>
</evidence>
<protein>
    <recommendedName>
        <fullName evidence="1">YTH domain-containing family protein</fullName>
    </recommendedName>
</protein>
<dbReference type="Pfam" id="PF04146">
    <property type="entry name" value="YTH"/>
    <property type="match status" value="1"/>
</dbReference>
<dbReference type="Gene3D" id="3.10.590.10">
    <property type="entry name" value="ph1033 like domains"/>
    <property type="match status" value="1"/>
</dbReference>